<protein>
    <submittedName>
        <fullName evidence="1">Uncharacterized protein</fullName>
    </submittedName>
</protein>
<sequence>MNYLSVTDSIKKCLLEYNVDLENVTAFVSDKCELHAKSI</sequence>
<dbReference type="EMBL" id="GBXM01046487">
    <property type="protein sequence ID" value="JAH62090.1"/>
    <property type="molecule type" value="Transcribed_RNA"/>
</dbReference>
<proteinExistence type="predicted"/>
<dbReference type="AlphaFoldDB" id="A0A0E9UA78"/>
<reference evidence="1" key="1">
    <citation type="submission" date="2014-11" db="EMBL/GenBank/DDBJ databases">
        <authorList>
            <person name="Amaro Gonzalez C."/>
        </authorList>
    </citation>
    <scope>NUCLEOTIDE SEQUENCE</scope>
</reference>
<reference evidence="1" key="2">
    <citation type="journal article" date="2015" name="Fish Shellfish Immunol.">
        <title>Early steps in the European eel (Anguilla anguilla)-Vibrio vulnificus interaction in the gills: Role of the RtxA13 toxin.</title>
        <authorList>
            <person name="Callol A."/>
            <person name="Pajuelo D."/>
            <person name="Ebbesson L."/>
            <person name="Teles M."/>
            <person name="MacKenzie S."/>
            <person name="Amaro C."/>
        </authorList>
    </citation>
    <scope>NUCLEOTIDE SEQUENCE</scope>
</reference>
<name>A0A0E9UA78_ANGAN</name>
<organism evidence="1">
    <name type="scientific">Anguilla anguilla</name>
    <name type="common">European freshwater eel</name>
    <name type="synonym">Muraena anguilla</name>
    <dbReference type="NCBI Taxonomy" id="7936"/>
    <lineage>
        <taxon>Eukaryota</taxon>
        <taxon>Metazoa</taxon>
        <taxon>Chordata</taxon>
        <taxon>Craniata</taxon>
        <taxon>Vertebrata</taxon>
        <taxon>Euteleostomi</taxon>
        <taxon>Actinopterygii</taxon>
        <taxon>Neopterygii</taxon>
        <taxon>Teleostei</taxon>
        <taxon>Anguilliformes</taxon>
        <taxon>Anguillidae</taxon>
        <taxon>Anguilla</taxon>
    </lineage>
</organism>
<evidence type="ECO:0000313" key="1">
    <source>
        <dbReference type="EMBL" id="JAH62090.1"/>
    </source>
</evidence>
<accession>A0A0E9UA78</accession>